<name>A0A445ATB0_ARAHY</name>
<evidence type="ECO:0000313" key="2">
    <source>
        <dbReference type="Proteomes" id="UP000289738"/>
    </source>
</evidence>
<keyword evidence="2" id="KW-1185">Reference proteome</keyword>
<evidence type="ECO:0000313" key="1">
    <source>
        <dbReference type="EMBL" id="RYR29657.1"/>
    </source>
</evidence>
<dbReference type="AlphaFoldDB" id="A0A445ATB0"/>
<dbReference type="Proteomes" id="UP000289738">
    <property type="component" value="Chromosome B01"/>
</dbReference>
<sequence length="227" mass="26589">MMDEQNESEQDFRDEFTKGVYFSESDPSEDTLEVAYAVDSLAFDFYLKYTKSKGFSARKSKTFKNSIGEVYKQNFVCHRQDSTQFSAILPAHRKMSEADIMQMMNMLKFRISTSQIFGLLASQADGYEFIDYGPRDMYNEFARQRRQVSGNAARVLKKLEDMRLKDPQLYFKACHDSRGLFRNLFWYDGNSQLDYQCFGDVIAFDATYKKNKYSCPLVIFSRVNHHN</sequence>
<dbReference type="EMBL" id="SDMP01000011">
    <property type="protein sequence ID" value="RYR29657.1"/>
    <property type="molecule type" value="Genomic_DNA"/>
</dbReference>
<organism evidence="1 2">
    <name type="scientific">Arachis hypogaea</name>
    <name type="common">Peanut</name>
    <dbReference type="NCBI Taxonomy" id="3818"/>
    <lineage>
        <taxon>Eukaryota</taxon>
        <taxon>Viridiplantae</taxon>
        <taxon>Streptophyta</taxon>
        <taxon>Embryophyta</taxon>
        <taxon>Tracheophyta</taxon>
        <taxon>Spermatophyta</taxon>
        <taxon>Magnoliopsida</taxon>
        <taxon>eudicotyledons</taxon>
        <taxon>Gunneridae</taxon>
        <taxon>Pentapetalae</taxon>
        <taxon>rosids</taxon>
        <taxon>fabids</taxon>
        <taxon>Fabales</taxon>
        <taxon>Fabaceae</taxon>
        <taxon>Papilionoideae</taxon>
        <taxon>50 kb inversion clade</taxon>
        <taxon>dalbergioids sensu lato</taxon>
        <taxon>Dalbergieae</taxon>
        <taxon>Pterocarpus clade</taxon>
        <taxon>Arachis</taxon>
    </lineage>
</organism>
<dbReference type="PANTHER" id="PTHR47718">
    <property type="entry name" value="OS01G0519700 PROTEIN"/>
    <property type="match status" value="1"/>
</dbReference>
<protein>
    <submittedName>
        <fullName evidence="1">Uncharacterized protein</fullName>
    </submittedName>
</protein>
<proteinExistence type="predicted"/>
<gene>
    <name evidence="1" type="ORF">Ahy_B01g054109</name>
</gene>
<accession>A0A445ATB0</accession>
<comment type="caution">
    <text evidence="1">The sequence shown here is derived from an EMBL/GenBank/DDBJ whole genome shotgun (WGS) entry which is preliminary data.</text>
</comment>
<reference evidence="1 2" key="1">
    <citation type="submission" date="2019-01" db="EMBL/GenBank/DDBJ databases">
        <title>Sequencing of cultivated peanut Arachis hypogaea provides insights into genome evolution and oil improvement.</title>
        <authorList>
            <person name="Chen X."/>
        </authorList>
    </citation>
    <scope>NUCLEOTIDE SEQUENCE [LARGE SCALE GENOMIC DNA]</scope>
    <source>
        <strain evidence="2">cv. Fuhuasheng</strain>
        <tissue evidence="1">Leaves</tissue>
    </source>
</reference>
<dbReference type="PANTHER" id="PTHR47718:SF13">
    <property type="entry name" value="OS09G0290500 PROTEIN"/>
    <property type="match status" value="1"/>
</dbReference>